<organism evidence="1 2">
    <name type="scientific">Anaeromicrobium sediminis</name>
    <dbReference type="NCBI Taxonomy" id="1478221"/>
    <lineage>
        <taxon>Bacteria</taxon>
        <taxon>Bacillati</taxon>
        <taxon>Bacillota</taxon>
        <taxon>Clostridia</taxon>
        <taxon>Peptostreptococcales</taxon>
        <taxon>Thermotaleaceae</taxon>
        <taxon>Anaeromicrobium</taxon>
    </lineage>
</organism>
<evidence type="ECO:0008006" key="3">
    <source>
        <dbReference type="Google" id="ProtNLM"/>
    </source>
</evidence>
<comment type="caution">
    <text evidence="1">The sequence shown here is derived from an EMBL/GenBank/DDBJ whole genome shotgun (WGS) entry which is preliminary data.</text>
</comment>
<name>A0A267MN93_9FIRM</name>
<keyword evidence="2" id="KW-1185">Reference proteome</keyword>
<evidence type="ECO:0000313" key="2">
    <source>
        <dbReference type="Proteomes" id="UP000216024"/>
    </source>
</evidence>
<dbReference type="RefSeq" id="WP_095130123.1">
    <property type="nucleotide sequence ID" value="NZ_NIBG01000001.1"/>
</dbReference>
<dbReference type="EMBL" id="NIBG01000001">
    <property type="protein sequence ID" value="PAB61064.1"/>
    <property type="molecule type" value="Genomic_DNA"/>
</dbReference>
<dbReference type="PROSITE" id="PS51257">
    <property type="entry name" value="PROKAR_LIPOPROTEIN"/>
    <property type="match status" value="1"/>
</dbReference>
<protein>
    <recommendedName>
        <fullName evidence="3">Deacetylase PdaC domain-containing protein</fullName>
    </recommendedName>
</protein>
<dbReference type="AlphaFoldDB" id="A0A267MN93"/>
<dbReference type="Proteomes" id="UP000216024">
    <property type="component" value="Unassembled WGS sequence"/>
</dbReference>
<sequence length="230" mass="26811">MRKKEIKGSYAMDFMKISISILLIMVLSLTACGLKEGPIDKEEEDMALNYEIEKKELSLEKNIKLYYPELKSTSTEMKFDKVNEDFKNAIEPYSNKEVYSHVNIDYEVTKKNNKVISVLYDGKGKMINIGEIKIKTSVTFDLEANEEITSYNVFKKDEESQKKVKDIINEKAKAQNIDNVEAEGMNLYLRDNYIILFYMPLSDTAKEFVEIKIEINEIKDYIDPKFKEKI</sequence>
<accession>A0A267MN93</accession>
<evidence type="ECO:0000313" key="1">
    <source>
        <dbReference type="EMBL" id="PAB61064.1"/>
    </source>
</evidence>
<proteinExistence type="predicted"/>
<gene>
    <name evidence="1" type="ORF">CCE28_01145</name>
</gene>
<reference evidence="1 2" key="1">
    <citation type="submission" date="2017-06" db="EMBL/GenBank/DDBJ databases">
        <title>Draft genome sequence of anaerobic fermentative bacterium Anaeromicrobium sediminis DY2726D isolated from West Pacific Ocean sediments.</title>
        <authorList>
            <person name="Zeng X."/>
        </authorList>
    </citation>
    <scope>NUCLEOTIDE SEQUENCE [LARGE SCALE GENOMIC DNA]</scope>
    <source>
        <strain evidence="1 2">DY2726D</strain>
    </source>
</reference>
<dbReference type="OrthoDB" id="1954071at2"/>